<sequence>MKKYLFPLLCVLIFTCSCQTSSSIGSNPVADGQEMMYQAMTCLKDGKPDKANEILGKYLDCYVDADSLKKSEFCKASTESYWYEMMRLDSDEWKPFLEKMRPVMQWYMESGESMSSIPNFNRLRDMQGEELGRDR</sequence>
<proteinExistence type="predicted"/>
<evidence type="ECO:0000313" key="3">
    <source>
        <dbReference type="Proteomes" id="UP000297149"/>
    </source>
</evidence>
<reference evidence="3" key="1">
    <citation type="submission" date="2019-02" db="EMBL/GenBank/DDBJ databases">
        <title>Isolation and identification of novel species under the genus Muribaculum.</title>
        <authorList>
            <person name="Miyake S."/>
            <person name="Ding Y."/>
            <person name="Low A."/>
            <person name="Soh M."/>
            <person name="Seedorf H."/>
        </authorList>
    </citation>
    <scope>NUCLEOTIDE SEQUENCE [LARGE SCALE GENOMIC DNA]</scope>
    <source>
        <strain evidence="3">H5</strain>
    </source>
</reference>
<evidence type="ECO:0008006" key="4">
    <source>
        <dbReference type="Google" id="ProtNLM"/>
    </source>
</evidence>
<evidence type="ECO:0000256" key="1">
    <source>
        <dbReference type="SAM" id="SignalP"/>
    </source>
</evidence>
<feature type="signal peptide" evidence="1">
    <location>
        <begin position="1"/>
        <end position="22"/>
    </location>
</feature>
<dbReference type="AlphaFoldDB" id="A0A4P7W707"/>
<dbReference type="KEGG" id="ddb:E7747_13445"/>
<accession>A0A4P7W707</accession>
<evidence type="ECO:0000313" key="2">
    <source>
        <dbReference type="EMBL" id="QCD43195.1"/>
    </source>
</evidence>
<keyword evidence="3" id="KW-1185">Reference proteome</keyword>
<keyword evidence="1" id="KW-0732">Signal</keyword>
<protein>
    <recommendedName>
        <fullName evidence="4">DUF4296 domain-containing protein</fullName>
    </recommendedName>
</protein>
<dbReference type="PROSITE" id="PS51257">
    <property type="entry name" value="PROKAR_LIPOPROTEIN"/>
    <property type="match status" value="1"/>
</dbReference>
<name>A0A4P7W707_9BACT</name>
<dbReference type="RefSeq" id="WP_136416513.1">
    <property type="nucleotide sequence ID" value="NZ_CBFGAE010000062.1"/>
</dbReference>
<dbReference type="Proteomes" id="UP000297149">
    <property type="component" value="Chromosome"/>
</dbReference>
<dbReference type="EMBL" id="CP039396">
    <property type="protein sequence ID" value="QCD43195.1"/>
    <property type="molecule type" value="Genomic_DNA"/>
</dbReference>
<feature type="chain" id="PRO_5020763171" description="DUF4296 domain-containing protein" evidence="1">
    <location>
        <begin position="23"/>
        <end position="135"/>
    </location>
</feature>
<organism evidence="2 3">
    <name type="scientific">Duncaniella dubosii</name>
    <dbReference type="NCBI Taxonomy" id="2518971"/>
    <lineage>
        <taxon>Bacteria</taxon>
        <taxon>Pseudomonadati</taxon>
        <taxon>Bacteroidota</taxon>
        <taxon>Bacteroidia</taxon>
        <taxon>Bacteroidales</taxon>
        <taxon>Muribaculaceae</taxon>
        <taxon>Duncaniella</taxon>
    </lineage>
</organism>
<gene>
    <name evidence="2" type="ORF">E7747_13445</name>
</gene>